<dbReference type="PANTHER" id="PTHR37984">
    <property type="entry name" value="PROTEIN CBG26694"/>
    <property type="match status" value="1"/>
</dbReference>
<dbReference type="InterPro" id="IPR050951">
    <property type="entry name" value="Retrovirus_Pol_polyprotein"/>
</dbReference>
<reference evidence="7" key="2">
    <citation type="journal article" date="2023" name="Infect Dis Poverty">
        <title>Chromosome-scale genome of the human blood fluke Schistosoma mekongi and its implications for public health.</title>
        <authorList>
            <person name="Zhou M."/>
            <person name="Xu L."/>
            <person name="Xu D."/>
            <person name="Chen W."/>
            <person name="Khan J."/>
            <person name="Hu Y."/>
            <person name="Huang H."/>
            <person name="Wei H."/>
            <person name="Zhang Y."/>
            <person name="Chusongsang P."/>
            <person name="Tanasarnprasert K."/>
            <person name="Hu X."/>
            <person name="Limpanont Y."/>
            <person name="Lv Z."/>
        </authorList>
    </citation>
    <scope>NUCLEOTIDE SEQUENCE</scope>
    <source>
        <strain evidence="7">LV_2022a</strain>
    </source>
</reference>
<dbReference type="Pfam" id="PF17919">
    <property type="entry name" value="RT_RNaseH_2"/>
    <property type="match status" value="1"/>
</dbReference>
<dbReference type="Pfam" id="PF23309">
    <property type="entry name" value="DUF7083"/>
    <property type="match status" value="1"/>
</dbReference>
<name>A0AAE2D1A1_SCHME</name>
<keyword evidence="4" id="KW-0378">Hydrolase</keyword>
<sequence>MLESLMSKIVIQSKVTPEHKGIELSLSSVPEFNFDAENGHTFESWFSRIEDLFQVEYKDIDDAKKVRLLTQKLGQHEYSKYKNYILPRHPRDLTFNETIGILNEIFCEPASLFHIRYKCLQLTKDADEDYLFYTSRINLQAERFKLNALSNDQFKCLLFVSGLQSQADADVRTRLLSRIEQNDDMTLQMVTTECQRLVNLKNDTTLIENKGNASLNSNIHAVKSNKSNNVLANDQCQTKLFKPSSKCWFCGSWHFAKFCRYKRHRCNVCYKVGHKETVCRQQNYLKSGPRKKFPRNNKNHIRSIYSTFTCSLADKRRYVDLVVNDVQIRLQLDTASDITLISKKTWEFIGCPTLLPTKHTARNASGDILKLVGMIKCAVKFGIYSFTGTCYLTNRHDLNLIGIDWIDKLNLWKVPLDAVCTLKDSHIPKNLPVLNVTSNNNVLNTAHLFEKHSNVFQNILGCCNIGKARLYLRQGATPVFRPKRQVPYASIDKVDRELDRLEKLGVIQPITFSSWAAPIVVVQKANGTVRLCADFSTGLNNALQNHSYPLPLPEDLFIKLNGGRYFAKLDLSDAYLQVEVDDDSKPYLTINTHRGLYQYNRLPFGVKPAPAIFQQLMDIMISNLDGVAAYLDDIIVVGSSKDELLFRLDKVLTRISQSGFQLQKQKCEFFLQSVKYLGFIFDKHGRRPDPDNIHAITQMPAPTDVATLRSFLGMIGYYSIFVPFMERLRHPLNQLLKANATWNWSEACQNSFDEIKKILSSDLLLTYYNPKLEIVVAADASNYGIGAVISHRFPDGKEKPIAHASKSLNATERRYSQVEKEGLALIFAVKKFHKMIYGRPFALLTDHKPLLSIFGAKSGIPVYTANRLQRWAIILLAYDFKIRYKSTTTFGHADVLSRLIATQKFENEDVIIATVSLEDDIHHILQTS</sequence>
<dbReference type="InterPro" id="IPR055510">
    <property type="entry name" value="DUF7083"/>
</dbReference>
<feature type="domain" description="Reverse transcriptase" evidence="6">
    <location>
        <begin position="503"/>
        <end position="681"/>
    </location>
</feature>
<evidence type="ECO:0000256" key="2">
    <source>
        <dbReference type="ARBA" id="ARBA00022695"/>
    </source>
</evidence>
<organism evidence="7 8">
    <name type="scientific">Schistosoma mekongi</name>
    <name type="common">Parasitic worm</name>
    <dbReference type="NCBI Taxonomy" id="38744"/>
    <lineage>
        <taxon>Eukaryota</taxon>
        <taxon>Metazoa</taxon>
        <taxon>Spiralia</taxon>
        <taxon>Lophotrochozoa</taxon>
        <taxon>Platyhelminthes</taxon>
        <taxon>Trematoda</taxon>
        <taxon>Digenea</taxon>
        <taxon>Strigeidida</taxon>
        <taxon>Schistosomatoidea</taxon>
        <taxon>Schistosomatidae</taxon>
        <taxon>Schistosoma</taxon>
    </lineage>
</organism>
<feature type="non-terminal residue" evidence="7">
    <location>
        <position position="928"/>
    </location>
</feature>
<evidence type="ECO:0000256" key="3">
    <source>
        <dbReference type="ARBA" id="ARBA00022722"/>
    </source>
</evidence>
<dbReference type="InterPro" id="IPR043128">
    <property type="entry name" value="Rev_trsase/Diguanyl_cyclase"/>
</dbReference>
<dbReference type="InterPro" id="IPR034128">
    <property type="entry name" value="K02A2.6-like"/>
</dbReference>
<dbReference type="PROSITE" id="PS50878">
    <property type="entry name" value="RT_POL"/>
    <property type="match status" value="1"/>
</dbReference>
<keyword evidence="2" id="KW-0548">Nucleotidyltransferase</keyword>
<dbReference type="InterPro" id="IPR043502">
    <property type="entry name" value="DNA/RNA_pol_sf"/>
</dbReference>
<gene>
    <name evidence="7" type="ORF">MN116_000320</name>
</gene>
<evidence type="ECO:0000313" key="7">
    <source>
        <dbReference type="EMBL" id="KAK4467472.1"/>
    </source>
</evidence>
<dbReference type="PANTHER" id="PTHR37984:SF5">
    <property type="entry name" value="PROTEIN NYNRIN-LIKE"/>
    <property type="match status" value="1"/>
</dbReference>
<evidence type="ECO:0000313" key="8">
    <source>
        <dbReference type="Proteomes" id="UP001292079"/>
    </source>
</evidence>
<dbReference type="Pfam" id="PF00078">
    <property type="entry name" value="RVT_1"/>
    <property type="match status" value="1"/>
</dbReference>
<evidence type="ECO:0000256" key="4">
    <source>
        <dbReference type="ARBA" id="ARBA00022759"/>
    </source>
</evidence>
<dbReference type="SUPFAM" id="SSF50630">
    <property type="entry name" value="Acid proteases"/>
    <property type="match status" value="1"/>
</dbReference>
<dbReference type="AlphaFoldDB" id="A0AAE2D1A1"/>
<evidence type="ECO:0000259" key="6">
    <source>
        <dbReference type="PROSITE" id="PS50878"/>
    </source>
</evidence>
<dbReference type="GO" id="GO:0016779">
    <property type="term" value="F:nucleotidyltransferase activity"/>
    <property type="evidence" value="ECO:0007669"/>
    <property type="project" value="UniProtKB-KW"/>
</dbReference>
<keyword evidence="5" id="KW-0511">Multifunctional enzyme</keyword>
<dbReference type="CDD" id="cd05484">
    <property type="entry name" value="retropepsin_like_LTR_2"/>
    <property type="match status" value="1"/>
</dbReference>
<dbReference type="Proteomes" id="UP001292079">
    <property type="component" value="Unassembled WGS sequence"/>
</dbReference>
<dbReference type="SUPFAM" id="SSF56672">
    <property type="entry name" value="DNA/RNA polymerases"/>
    <property type="match status" value="1"/>
</dbReference>
<dbReference type="EMBL" id="JALJAT010000047">
    <property type="protein sequence ID" value="KAK4467472.1"/>
    <property type="molecule type" value="Genomic_DNA"/>
</dbReference>
<dbReference type="CDD" id="cd01647">
    <property type="entry name" value="RT_LTR"/>
    <property type="match status" value="1"/>
</dbReference>
<dbReference type="InterPro" id="IPR021109">
    <property type="entry name" value="Peptidase_aspartic_dom_sf"/>
</dbReference>
<dbReference type="GO" id="GO:0004519">
    <property type="term" value="F:endonuclease activity"/>
    <property type="evidence" value="ECO:0007669"/>
    <property type="project" value="UniProtKB-KW"/>
</dbReference>
<reference evidence="7" key="1">
    <citation type="submission" date="2022-04" db="EMBL/GenBank/DDBJ databases">
        <authorList>
            <person name="Xu L."/>
            <person name="Lv Z."/>
        </authorList>
    </citation>
    <scope>NUCLEOTIDE SEQUENCE</scope>
    <source>
        <strain evidence="7">LV_2022a</strain>
    </source>
</reference>
<dbReference type="InterPro" id="IPR000477">
    <property type="entry name" value="RT_dom"/>
</dbReference>
<evidence type="ECO:0000256" key="5">
    <source>
        <dbReference type="ARBA" id="ARBA00023268"/>
    </source>
</evidence>
<keyword evidence="4" id="KW-0255">Endonuclease</keyword>
<dbReference type="CDD" id="cd09274">
    <property type="entry name" value="RNase_HI_RT_Ty3"/>
    <property type="match status" value="1"/>
</dbReference>
<dbReference type="Gene3D" id="3.30.70.270">
    <property type="match status" value="2"/>
</dbReference>
<proteinExistence type="predicted"/>
<dbReference type="Gene3D" id="3.10.10.10">
    <property type="entry name" value="HIV Type 1 Reverse Transcriptase, subunit A, domain 1"/>
    <property type="match status" value="1"/>
</dbReference>
<comment type="caution">
    <text evidence="7">The sequence shown here is derived from an EMBL/GenBank/DDBJ whole genome shotgun (WGS) entry which is preliminary data.</text>
</comment>
<keyword evidence="3" id="KW-0540">Nuclease</keyword>
<protein>
    <recommendedName>
        <fullName evidence="6">Reverse transcriptase domain-containing protein</fullName>
    </recommendedName>
</protein>
<dbReference type="InterPro" id="IPR041577">
    <property type="entry name" value="RT_RNaseH_2"/>
</dbReference>
<keyword evidence="8" id="KW-1185">Reference proteome</keyword>
<keyword evidence="1" id="KW-0808">Transferase</keyword>
<dbReference type="Gene3D" id="2.40.70.10">
    <property type="entry name" value="Acid Proteases"/>
    <property type="match status" value="1"/>
</dbReference>
<accession>A0AAE2D1A1</accession>
<evidence type="ECO:0000256" key="1">
    <source>
        <dbReference type="ARBA" id="ARBA00022679"/>
    </source>
</evidence>
<dbReference type="FunFam" id="3.30.70.270:FF:000020">
    <property type="entry name" value="Transposon Tf2-6 polyprotein-like Protein"/>
    <property type="match status" value="1"/>
</dbReference>